<feature type="domain" description="Thioredoxin" evidence="2">
    <location>
        <begin position="19"/>
        <end position="172"/>
    </location>
</feature>
<dbReference type="AlphaFoldDB" id="A0A9N7Q914"/>
<dbReference type="KEGG" id="ccot:CCAX7_003320"/>
<evidence type="ECO:0000313" key="3">
    <source>
        <dbReference type="EMBL" id="BDI28281.1"/>
    </source>
</evidence>
<dbReference type="SUPFAM" id="SSF52833">
    <property type="entry name" value="Thioredoxin-like"/>
    <property type="match status" value="1"/>
</dbReference>
<dbReference type="PANTHER" id="PTHR43640">
    <property type="entry name" value="OS07G0260300 PROTEIN"/>
    <property type="match status" value="1"/>
</dbReference>
<accession>A0A9N7Q914</accession>
<reference evidence="3 4" key="1">
    <citation type="journal article" date="2019" name="Int. J. Syst. Evol. Microbiol.">
        <title>Capsulimonas corticalis gen. nov., sp. nov., an aerobic capsulated bacterium, of a novel bacterial order, Capsulimonadales ord. nov., of the class Armatimonadia of the phylum Armatimonadetes.</title>
        <authorList>
            <person name="Li J."/>
            <person name="Kudo C."/>
            <person name="Tonouchi A."/>
        </authorList>
    </citation>
    <scope>NUCLEOTIDE SEQUENCE [LARGE SCALE GENOMIC DNA]</scope>
    <source>
        <strain evidence="3 4">AX-7</strain>
    </source>
</reference>
<dbReference type="PROSITE" id="PS51352">
    <property type="entry name" value="THIOREDOXIN_2"/>
    <property type="match status" value="1"/>
</dbReference>
<dbReference type="GO" id="GO:0016491">
    <property type="term" value="F:oxidoreductase activity"/>
    <property type="evidence" value="ECO:0007669"/>
    <property type="project" value="InterPro"/>
</dbReference>
<proteinExistence type="predicted"/>
<dbReference type="InterPro" id="IPR047262">
    <property type="entry name" value="PRX-like1"/>
</dbReference>
<feature type="signal peptide" evidence="1">
    <location>
        <begin position="1"/>
        <end position="17"/>
    </location>
</feature>
<name>A0A9N7Q914_9BACT</name>
<keyword evidence="1" id="KW-0732">Signal</keyword>
<protein>
    <recommendedName>
        <fullName evidence="2">Thioredoxin domain-containing protein</fullName>
    </recommendedName>
</protein>
<evidence type="ECO:0000313" key="4">
    <source>
        <dbReference type="Proteomes" id="UP000287394"/>
    </source>
</evidence>
<dbReference type="Gene3D" id="3.40.30.10">
    <property type="entry name" value="Glutaredoxin"/>
    <property type="match status" value="1"/>
</dbReference>
<dbReference type="InterPro" id="IPR013766">
    <property type="entry name" value="Thioredoxin_domain"/>
</dbReference>
<evidence type="ECO:0000256" key="1">
    <source>
        <dbReference type="SAM" id="SignalP"/>
    </source>
</evidence>
<sequence>MAATVGILWSVMGGAHAAENAPHLAPATMRATGLDGKARLLPLRASRATVLVFLLSDCPVCNRYAPEIQRLEADYRRQGVDIDVVYEDSDLTRTQALRHAKAYGLTCGLLYDPAHMLARQAGAGSVPEAVVLSSDGAALYHGRIDDRFQHFGMANPAPAHRDLRSALDSVLTGAPVAVTQTPVVGCVIPKD</sequence>
<dbReference type="Pfam" id="PF08534">
    <property type="entry name" value="Redoxin"/>
    <property type="match status" value="1"/>
</dbReference>
<gene>
    <name evidence="3" type="ORF">CCAX7_003320</name>
</gene>
<evidence type="ECO:0000259" key="2">
    <source>
        <dbReference type="PROSITE" id="PS51352"/>
    </source>
</evidence>
<dbReference type="EMBL" id="AP025739">
    <property type="protein sequence ID" value="BDI28281.1"/>
    <property type="molecule type" value="Genomic_DNA"/>
</dbReference>
<keyword evidence="4" id="KW-1185">Reference proteome</keyword>
<feature type="chain" id="PRO_5040171424" description="Thioredoxin domain-containing protein" evidence="1">
    <location>
        <begin position="18"/>
        <end position="191"/>
    </location>
</feature>
<organism evidence="3 4">
    <name type="scientific">Capsulimonas corticalis</name>
    <dbReference type="NCBI Taxonomy" id="2219043"/>
    <lineage>
        <taxon>Bacteria</taxon>
        <taxon>Bacillati</taxon>
        <taxon>Armatimonadota</taxon>
        <taxon>Armatimonadia</taxon>
        <taxon>Capsulimonadales</taxon>
        <taxon>Capsulimonadaceae</taxon>
        <taxon>Capsulimonas</taxon>
    </lineage>
</organism>
<dbReference type="Proteomes" id="UP000287394">
    <property type="component" value="Chromosome"/>
</dbReference>
<dbReference type="InterPro" id="IPR013740">
    <property type="entry name" value="Redoxin"/>
</dbReference>
<dbReference type="InterPro" id="IPR036249">
    <property type="entry name" value="Thioredoxin-like_sf"/>
</dbReference>
<dbReference type="PANTHER" id="PTHR43640:SF1">
    <property type="entry name" value="THIOREDOXIN-DEPENDENT PEROXIREDOXIN"/>
    <property type="match status" value="1"/>
</dbReference>